<keyword evidence="3" id="KW-1185">Reference proteome</keyword>
<gene>
    <name evidence="2" type="ORF">B0T18DRAFT_302354</name>
</gene>
<feature type="transmembrane region" description="Helical" evidence="1">
    <location>
        <begin position="40"/>
        <end position="65"/>
    </location>
</feature>
<feature type="transmembrane region" description="Helical" evidence="1">
    <location>
        <begin position="222"/>
        <end position="244"/>
    </location>
</feature>
<feature type="transmembrane region" description="Helical" evidence="1">
    <location>
        <begin position="155"/>
        <end position="177"/>
    </location>
</feature>
<dbReference type="Proteomes" id="UP001172155">
    <property type="component" value="Unassembled WGS sequence"/>
</dbReference>
<reference evidence="2" key="1">
    <citation type="submission" date="2023-06" db="EMBL/GenBank/DDBJ databases">
        <title>Genome-scale phylogeny and comparative genomics of the fungal order Sordariales.</title>
        <authorList>
            <consortium name="Lawrence Berkeley National Laboratory"/>
            <person name="Hensen N."/>
            <person name="Bonometti L."/>
            <person name="Westerberg I."/>
            <person name="Brannstrom I.O."/>
            <person name="Guillou S."/>
            <person name="Cros-Aarteil S."/>
            <person name="Calhoun S."/>
            <person name="Haridas S."/>
            <person name="Kuo A."/>
            <person name="Mondo S."/>
            <person name="Pangilinan J."/>
            <person name="Riley R."/>
            <person name="LaButti K."/>
            <person name="Andreopoulos B."/>
            <person name="Lipzen A."/>
            <person name="Chen C."/>
            <person name="Yanf M."/>
            <person name="Daum C."/>
            <person name="Ng V."/>
            <person name="Clum A."/>
            <person name="Steindorff A."/>
            <person name="Ohm R."/>
            <person name="Martin F."/>
            <person name="Silar P."/>
            <person name="Natvig D."/>
            <person name="Lalanne C."/>
            <person name="Gautier V."/>
            <person name="Ament-velasquez S.L."/>
            <person name="Kruys A."/>
            <person name="Hutchinson M.I."/>
            <person name="Powell A.J."/>
            <person name="Barry K."/>
            <person name="Miller A.N."/>
            <person name="Grigoriev I.V."/>
            <person name="Debuchy R."/>
            <person name="Gladieux P."/>
            <person name="Thoren M.H."/>
            <person name="Johannesson H."/>
        </authorList>
    </citation>
    <scope>NUCLEOTIDE SEQUENCE</scope>
    <source>
        <strain evidence="2">SMH3187-1</strain>
    </source>
</reference>
<dbReference type="AlphaFoldDB" id="A0AA40EUQ3"/>
<feature type="non-terminal residue" evidence="2">
    <location>
        <position position="1"/>
    </location>
</feature>
<proteinExistence type="predicted"/>
<keyword evidence="1" id="KW-0472">Membrane</keyword>
<protein>
    <submittedName>
        <fullName evidence="2">Uncharacterized protein</fullName>
    </submittedName>
</protein>
<feature type="transmembrane region" description="Helical" evidence="1">
    <location>
        <begin position="80"/>
        <end position="101"/>
    </location>
</feature>
<evidence type="ECO:0000256" key="1">
    <source>
        <dbReference type="SAM" id="Phobius"/>
    </source>
</evidence>
<feature type="non-terminal residue" evidence="2">
    <location>
        <position position="281"/>
    </location>
</feature>
<comment type="caution">
    <text evidence="2">The sequence shown here is derived from an EMBL/GenBank/DDBJ whole genome shotgun (WGS) entry which is preliminary data.</text>
</comment>
<keyword evidence="1" id="KW-1133">Transmembrane helix</keyword>
<dbReference type="EMBL" id="JAUKUD010000004">
    <property type="protein sequence ID" value="KAK0745747.1"/>
    <property type="molecule type" value="Genomic_DNA"/>
</dbReference>
<feature type="transmembrane region" description="Helical" evidence="1">
    <location>
        <begin position="113"/>
        <end position="135"/>
    </location>
</feature>
<evidence type="ECO:0000313" key="3">
    <source>
        <dbReference type="Proteomes" id="UP001172155"/>
    </source>
</evidence>
<accession>A0AA40EUQ3</accession>
<sequence length="281" mass="31271">LLLLITQANLASAATFDVNQWLKDPGYENGGTIQEQIRCYALPFGAIGFASHILTYLTVLCLALGRSPWRPWRELEGRKLNLAFGILGLTITVPLTILVMVRCRNSRSFILIAIWKLILSATMSFMTIHAARIIVAMVKIAKPYSPMGGIRFRKIMWWSILYFIGALIGLVGVANLVRLNFADIWQLRTITYVFVGVLVGMPLLAMILYFCGARETNGFVGVLSGIGWTVFVTFVLLTFLIALYTDWVLAALAGDWVGVPSSDNAAFYWTYFAAKRLSILS</sequence>
<keyword evidence="1" id="KW-0812">Transmembrane</keyword>
<organism evidence="2 3">
    <name type="scientific">Schizothecium vesticola</name>
    <dbReference type="NCBI Taxonomy" id="314040"/>
    <lineage>
        <taxon>Eukaryota</taxon>
        <taxon>Fungi</taxon>
        <taxon>Dikarya</taxon>
        <taxon>Ascomycota</taxon>
        <taxon>Pezizomycotina</taxon>
        <taxon>Sordariomycetes</taxon>
        <taxon>Sordariomycetidae</taxon>
        <taxon>Sordariales</taxon>
        <taxon>Schizotheciaceae</taxon>
        <taxon>Schizothecium</taxon>
    </lineage>
</organism>
<feature type="transmembrane region" description="Helical" evidence="1">
    <location>
        <begin position="189"/>
        <end position="210"/>
    </location>
</feature>
<evidence type="ECO:0000313" key="2">
    <source>
        <dbReference type="EMBL" id="KAK0745747.1"/>
    </source>
</evidence>
<name>A0AA40EUQ3_9PEZI</name>